<feature type="transmembrane region" description="Helical" evidence="1">
    <location>
        <begin position="77"/>
        <end position="98"/>
    </location>
</feature>
<dbReference type="Proteomes" id="UP000325081">
    <property type="component" value="Unassembled WGS sequence"/>
</dbReference>
<keyword evidence="1" id="KW-0812">Transmembrane</keyword>
<dbReference type="GO" id="GO:0016787">
    <property type="term" value="F:hydrolase activity"/>
    <property type="evidence" value="ECO:0007669"/>
    <property type="project" value="UniProtKB-KW"/>
</dbReference>
<dbReference type="EMBL" id="BKCP01005572">
    <property type="protein sequence ID" value="GER39084.1"/>
    <property type="molecule type" value="Genomic_DNA"/>
</dbReference>
<protein>
    <submittedName>
        <fullName evidence="2">GTP cyclohydrolase-2</fullName>
    </submittedName>
</protein>
<keyword evidence="3" id="KW-1185">Reference proteome</keyword>
<accession>A0A5A7Q243</accession>
<keyword evidence="2" id="KW-0378">Hydrolase</keyword>
<evidence type="ECO:0000313" key="3">
    <source>
        <dbReference type="Proteomes" id="UP000325081"/>
    </source>
</evidence>
<reference evidence="3" key="1">
    <citation type="journal article" date="2019" name="Curr. Biol.">
        <title>Genome Sequence of Striga asiatica Provides Insight into the Evolution of Plant Parasitism.</title>
        <authorList>
            <person name="Yoshida S."/>
            <person name="Kim S."/>
            <person name="Wafula E.K."/>
            <person name="Tanskanen J."/>
            <person name="Kim Y.M."/>
            <person name="Honaas L."/>
            <person name="Yang Z."/>
            <person name="Spallek T."/>
            <person name="Conn C.E."/>
            <person name="Ichihashi Y."/>
            <person name="Cheong K."/>
            <person name="Cui S."/>
            <person name="Der J.P."/>
            <person name="Gundlach H."/>
            <person name="Jiao Y."/>
            <person name="Hori C."/>
            <person name="Ishida J.K."/>
            <person name="Kasahara H."/>
            <person name="Kiba T."/>
            <person name="Kim M.S."/>
            <person name="Koo N."/>
            <person name="Laohavisit A."/>
            <person name="Lee Y.H."/>
            <person name="Lumba S."/>
            <person name="McCourt P."/>
            <person name="Mortimer J.C."/>
            <person name="Mutuku J.M."/>
            <person name="Nomura T."/>
            <person name="Sasaki-Sekimoto Y."/>
            <person name="Seto Y."/>
            <person name="Wang Y."/>
            <person name="Wakatake T."/>
            <person name="Sakakibara H."/>
            <person name="Demura T."/>
            <person name="Yamaguchi S."/>
            <person name="Yoneyama K."/>
            <person name="Manabe R.I."/>
            <person name="Nelson D.C."/>
            <person name="Schulman A.H."/>
            <person name="Timko M.P."/>
            <person name="dePamphilis C.W."/>
            <person name="Choi D."/>
            <person name="Shirasu K."/>
        </authorList>
    </citation>
    <scope>NUCLEOTIDE SEQUENCE [LARGE SCALE GENOMIC DNA]</scope>
    <source>
        <strain evidence="3">cv. UVA1</strain>
    </source>
</reference>
<sequence length="145" mass="16556">MRLALFRTGRKRVLRIALFDLVSIMEETRRHNNCRTSPSFSLHSSCLELNFKLVTSLRKLQSGMLASLISQRGKGGLAFLSFINPPVALTLLTNWIFTKNVFQLRLPLSRLSLLGQLAYFVVRWELLECLRSVDPGNLASHRLEL</sequence>
<comment type="caution">
    <text evidence="2">The sequence shown here is derived from an EMBL/GenBank/DDBJ whole genome shotgun (WGS) entry which is preliminary data.</text>
</comment>
<organism evidence="2 3">
    <name type="scientific">Striga asiatica</name>
    <name type="common">Asiatic witchweed</name>
    <name type="synonym">Buchnera asiatica</name>
    <dbReference type="NCBI Taxonomy" id="4170"/>
    <lineage>
        <taxon>Eukaryota</taxon>
        <taxon>Viridiplantae</taxon>
        <taxon>Streptophyta</taxon>
        <taxon>Embryophyta</taxon>
        <taxon>Tracheophyta</taxon>
        <taxon>Spermatophyta</taxon>
        <taxon>Magnoliopsida</taxon>
        <taxon>eudicotyledons</taxon>
        <taxon>Gunneridae</taxon>
        <taxon>Pentapetalae</taxon>
        <taxon>asterids</taxon>
        <taxon>lamiids</taxon>
        <taxon>Lamiales</taxon>
        <taxon>Orobanchaceae</taxon>
        <taxon>Buchnereae</taxon>
        <taxon>Striga</taxon>
    </lineage>
</organism>
<dbReference type="AlphaFoldDB" id="A0A5A7Q243"/>
<evidence type="ECO:0000313" key="2">
    <source>
        <dbReference type="EMBL" id="GER39084.1"/>
    </source>
</evidence>
<name>A0A5A7Q243_STRAF</name>
<evidence type="ECO:0000256" key="1">
    <source>
        <dbReference type="SAM" id="Phobius"/>
    </source>
</evidence>
<proteinExistence type="predicted"/>
<keyword evidence="1" id="KW-0472">Membrane</keyword>
<keyword evidence="1" id="KW-1133">Transmembrane helix</keyword>
<gene>
    <name evidence="2" type="ORF">STAS_15655</name>
</gene>